<evidence type="ECO:0000256" key="4">
    <source>
        <dbReference type="ARBA" id="ARBA00020268"/>
    </source>
</evidence>
<evidence type="ECO:0000256" key="8">
    <source>
        <dbReference type="ARBA" id="ARBA00022692"/>
    </source>
</evidence>
<dbReference type="GO" id="GO:0006811">
    <property type="term" value="P:monoatomic ion transport"/>
    <property type="evidence" value="ECO:0007669"/>
    <property type="project" value="UniProtKB-KW"/>
</dbReference>
<dbReference type="PANTHER" id="PTHR43298">
    <property type="entry name" value="MULTIDRUG RESISTANCE PROTEIN NORM-RELATED"/>
    <property type="match status" value="1"/>
</dbReference>
<dbReference type="GO" id="GO:0042910">
    <property type="term" value="F:xenobiotic transmembrane transporter activity"/>
    <property type="evidence" value="ECO:0007669"/>
    <property type="project" value="InterPro"/>
</dbReference>
<dbReference type="InterPro" id="IPR050222">
    <property type="entry name" value="MATE_MdtK"/>
</dbReference>
<proteinExistence type="inferred from homology"/>
<evidence type="ECO:0000256" key="7">
    <source>
        <dbReference type="ARBA" id="ARBA00022475"/>
    </source>
</evidence>
<keyword evidence="8 13" id="KW-0812">Transmembrane</keyword>
<gene>
    <name evidence="14" type="ORF">H8S54_10360</name>
</gene>
<dbReference type="EMBL" id="JACOOT010000023">
    <property type="protein sequence ID" value="MBC5651508.1"/>
    <property type="molecule type" value="Genomic_DNA"/>
</dbReference>
<feature type="transmembrane region" description="Helical" evidence="13">
    <location>
        <begin position="172"/>
        <end position="192"/>
    </location>
</feature>
<dbReference type="Proteomes" id="UP000652847">
    <property type="component" value="Unassembled WGS sequence"/>
</dbReference>
<evidence type="ECO:0000256" key="6">
    <source>
        <dbReference type="ARBA" id="ARBA00022449"/>
    </source>
</evidence>
<keyword evidence="6" id="KW-0050">Antiport</keyword>
<feature type="transmembrane region" description="Helical" evidence="13">
    <location>
        <begin position="325"/>
        <end position="348"/>
    </location>
</feature>
<feature type="transmembrane region" description="Helical" evidence="13">
    <location>
        <begin position="368"/>
        <end position="387"/>
    </location>
</feature>
<evidence type="ECO:0000256" key="5">
    <source>
        <dbReference type="ARBA" id="ARBA00022448"/>
    </source>
</evidence>
<dbReference type="CDD" id="cd13140">
    <property type="entry name" value="MATE_like_1"/>
    <property type="match status" value="1"/>
</dbReference>
<evidence type="ECO:0000256" key="2">
    <source>
        <dbReference type="ARBA" id="ARBA00004651"/>
    </source>
</evidence>
<dbReference type="GO" id="GO:0015297">
    <property type="term" value="F:antiporter activity"/>
    <property type="evidence" value="ECO:0007669"/>
    <property type="project" value="UniProtKB-KW"/>
</dbReference>
<evidence type="ECO:0000256" key="13">
    <source>
        <dbReference type="SAM" id="Phobius"/>
    </source>
</evidence>
<accession>A0A8I0AEC3</accession>
<sequence length="458" mass="49457">MKNKQLNLTSGPILRTLAELALPIMASSFLSTAYNITDMAWIGMLGSKAVAGVGVGGMYVWLSQGFSSLTRMGGQVNMAQSLGKGDRKSAAGFAQAALQLTILFALFVTVVSMVFTGPLLKFFTLTDAETYNSARIYMRITCGLILFSFLSQVLTGLFTAQGDSKTPLKANFFGLVLNMILDPLLVLGVGPFPRLEVVGAAAATVTAQIVVLLILITGIIRDHGDSNVLRKIQLLSRPELSYVKGVFRIGIPTALQGSIYCIISMILTRMVSSFGAGAIAVQRVGGQIESLSWNTADGFGSALNAFMGQNYGARKVDRIKQGYSISLRLLVCWTALITIAFVFFPRYISVLFFHEEEVVRLSIDYLRIIGFSEILLSVEMMTVGALSGLGRTQLCSVISISLTVMRIPLALILSGTSLGLNGIWWALTLSSVAKGIIFYITFQYICRHSLLKAAGSKN</sequence>
<evidence type="ECO:0000256" key="12">
    <source>
        <dbReference type="ARBA" id="ARBA00031636"/>
    </source>
</evidence>
<reference evidence="14 15" key="1">
    <citation type="submission" date="2020-08" db="EMBL/GenBank/DDBJ databases">
        <title>Genome public.</title>
        <authorList>
            <person name="Liu C."/>
            <person name="Sun Q."/>
        </authorList>
    </citation>
    <scope>NUCLEOTIDE SEQUENCE [LARGE SCALE GENOMIC DNA]</scope>
    <source>
        <strain evidence="14 15">BX17</strain>
    </source>
</reference>
<feature type="transmembrane region" description="Helical" evidence="13">
    <location>
        <begin position="198"/>
        <end position="220"/>
    </location>
</feature>
<comment type="caution">
    <text evidence="14">The sequence shown here is derived from an EMBL/GenBank/DDBJ whole genome shotgun (WGS) entry which is preliminary data.</text>
</comment>
<dbReference type="GO" id="GO:0005886">
    <property type="term" value="C:plasma membrane"/>
    <property type="evidence" value="ECO:0007669"/>
    <property type="project" value="UniProtKB-SubCell"/>
</dbReference>
<dbReference type="PANTHER" id="PTHR43298:SF2">
    <property type="entry name" value="FMN_FAD EXPORTER YEEO-RELATED"/>
    <property type="match status" value="1"/>
</dbReference>
<dbReference type="InterPro" id="IPR002528">
    <property type="entry name" value="MATE_fam"/>
</dbReference>
<evidence type="ECO:0000256" key="11">
    <source>
        <dbReference type="ARBA" id="ARBA00023136"/>
    </source>
</evidence>
<dbReference type="NCBIfam" id="TIGR00797">
    <property type="entry name" value="matE"/>
    <property type="match status" value="1"/>
</dbReference>
<keyword evidence="5" id="KW-0813">Transport</keyword>
<keyword evidence="10" id="KW-0406">Ion transport</keyword>
<feature type="transmembrane region" description="Helical" evidence="13">
    <location>
        <begin position="422"/>
        <end position="442"/>
    </location>
</feature>
<feature type="transmembrane region" description="Helical" evidence="13">
    <location>
        <begin position="40"/>
        <end position="62"/>
    </location>
</feature>
<keyword evidence="15" id="KW-1185">Reference proteome</keyword>
<feature type="transmembrane region" description="Helical" evidence="13">
    <location>
        <begin position="96"/>
        <end position="116"/>
    </location>
</feature>
<evidence type="ECO:0000256" key="9">
    <source>
        <dbReference type="ARBA" id="ARBA00022989"/>
    </source>
</evidence>
<dbReference type="InterPro" id="IPR048279">
    <property type="entry name" value="MdtK-like"/>
</dbReference>
<name>A0A8I0AEC3_9FIRM</name>
<dbReference type="AlphaFoldDB" id="A0A8I0AEC3"/>
<evidence type="ECO:0000256" key="3">
    <source>
        <dbReference type="ARBA" id="ARBA00010199"/>
    </source>
</evidence>
<comment type="subcellular location">
    <subcellularLocation>
        <location evidence="2">Cell membrane</location>
        <topology evidence="2">Multi-pass membrane protein</topology>
    </subcellularLocation>
</comment>
<evidence type="ECO:0000256" key="1">
    <source>
        <dbReference type="ARBA" id="ARBA00003408"/>
    </source>
</evidence>
<keyword evidence="11 13" id="KW-0472">Membrane</keyword>
<keyword evidence="7" id="KW-1003">Cell membrane</keyword>
<comment type="function">
    <text evidence="1">Multidrug efflux pump.</text>
</comment>
<dbReference type="PIRSF" id="PIRSF006603">
    <property type="entry name" value="DinF"/>
    <property type="match status" value="1"/>
</dbReference>
<dbReference type="RefSeq" id="WP_186901457.1">
    <property type="nucleotide sequence ID" value="NZ_JACOOT010000023.1"/>
</dbReference>
<evidence type="ECO:0000313" key="14">
    <source>
        <dbReference type="EMBL" id="MBC5651508.1"/>
    </source>
</evidence>
<organism evidence="14 15">
    <name type="scientific">Blautia segnis</name>
    <dbReference type="NCBI Taxonomy" id="2763030"/>
    <lineage>
        <taxon>Bacteria</taxon>
        <taxon>Bacillati</taxon>
        <taxon>Bacillota</taxon>
        <taxon>Clostridia</taxon>
        <taxon>Lachnospirales</taxon>
        <taxon>Lachnospiraceae</taxon>
        <taxon>Blautia</taxon>
    </lineage>
</organism>
<evidence type="ECO:0000313" key="15">
    <source>
        <dbReference type="Proteomes" id="UP000652847"/>
    </source>
</evidence>
<feature type="transmembrane region" description="Helical" evidence="13">
    <location>
        <begin position="136"/>
        <end position="160"/>
    </location>
</feature>
<feature type="transmembrane region" description="Helical" evidence="13">
    <location>
        <begin position="394"/>
        <end position="416"/>
    </location>
</feature>
<dbReference type="Pfam" id="PF01554">
    <property type="entry name" value="MatE"/>
    <property type="match status" value="2"/>
</dbReference>
<keyword evidence="9 13" id="KW-1133">Transmembrane helix</keyword>
<comment type="similarity">
    <text evidence="3">Belongs to the multi antimicrobial extrusion (MATE) (TC 2.A.66.1) family.</text>
</comment>
<evidence type="ECO:0000256" key="10">
    <source>
        <dbReference type="ARBA" id="ARBA00023065"/>
    </source>
</evidence>
<protein>
    <recommendedName>
        <fullName evidence="4">Probable multidrug resistance protein NorM</fullName>
    </recommendedName>
    <alternativeName>
        <fullName evidence="12">Multidrug-efflux transporter</fullName>
    </alternativeName>
</protein>